<dbReference type="Pfam" id="PF13424">
    <property type="entry name" value="TPR_12"/>
    <property type="match status" value="1"/>
</dbReference>
<dbReference type="Pfam" id="PF13374">
    <property type="entry name" value="TPR_10"/>
    <property type="match status" value="4"/>
</dbReference>
<feature type="compositionally biased region" description="Polar residues" evidence="1">
    <location>
        <begin position="895"/>
        <end position="908"/>
    </location>
</feature>
<dbReference type="SUPFAM" id="SSF48452">
    <property type="entry name" value="TPR-like"/>
    <property type="match status" value="2"/>
</dbReference>
<dbReference type="SUPFAM" id="SSF52540">
    <property type="entry name" value="P-loop containing nucleoside triphosphate hydrolases"/>
    <property type="match status" value="1"/>
</dbReference>
<keyword evidence="4" id="KW-1185">Reference proteome</keyword>
<evidence type="ECO:0000259" key="2">
    <source>
        <dbReference type="Pfam" id="PF25000"/>
    </source>
</evidence>
<feature type="domain" description="DUF7779" evidence="2">
    <location>
        <begin position="321"/>
        <end position="424"/>
    </location>
</feature>
<dbReference type="EMBL" id="KE747809">
    <property type="protein sequence ID" value="RMZ67023.1"/>
    <property type="molecule type" value="Genomic_DNA"/>
</dbReference>
<feature type="region of interest" description="Disordered" evidence="1">
    <location>
        <begin position="890"/>
        <end position="941"/>
    </location>
</feature>
<dbReference type="AlphaFoldDB" id="A0A3M7LXQ4"/>
<dbReference type="PANTHER" id="PTHR46082:SF6">
    <property type="entry name" value="AAA+ ATPASE DOMAIN-CONTAINING PROTEIN-RELATED"/>
    <property type="match status" value="1"/>
</dbReference>
<feature type="compositionally biased region" description="Basic and acidic residues" evidence="1">
    <location>
        <begin position="915"/>
        <end position="927"/>
    </location>
</feature>
<feature type="compositionally biased region" description="Acidic residues" evidence="1">
    <location>
        <begin position="365"/>
        <end position="375"/>
    </location>
</feature>
<dbReference type="InterPro" id="IPR019734">
    <property type="entry name" value="TPR_rpt"/>
</dbReference>
<gene>
    <name evidence="3" type="ORF">GMOD_00002430</name>
</gene>
<dbReference type="OrthoDB" id="20872at2759"/>
<protein>
    <submittedName>
        <fullName evidence="3">Kinesin light chain</fullName>
    </submittedName>
</protein>
<evidence type="ECO:0000313" key="4">
    <source>
        <dbReference type="Proteomes" id="UP000265663"/>
    </source>
</evidence>
<dbReference type="Gene3D" id="3.40.50.300">
    <property type="entry name" value="P-loop containing nucleotide triphosphate hydrolases"/>
    <property type="match status" value="1"/>
</dbReference>
<dbReference type="InterPro" id="IPR056681">
    <property type="entry name" value="DUF7779"/>
</dbReference>
<dbReference type="PANTHER" id="PTHR46082">
    <property type="entry name" value="ATP/GTP-BINDING PROTEIN-RELATED"/>
    <property type="match status" value="1"/>
</dbReference>
<dbReference type="Pfam" id="PF25000">
    <property type="entry name" value="DUF7779"/>
    <property type="match status" value="1"/>
</dbReference>
<reference evidence="3 4" key="1">
    <citation type="journal article" date="2014" name="PLoS ONE">
        <title>De novo Genome Assembly of the Fungal Plant Pathogen Pyrenophora semeniperda.</title>
        <authorList>
            <person name="Soliai M.M."/>
            <person name="Meyer S.E."/>
            <person name="Udall J.A."/>
            <person name="Elzinga D.E."/>
            <person name="Hermansen R.A."/>
            <person name="Bodily P.M."/>
            <person name="Hart A.A."/>
            <person name="Coleman C.E."/>
        </authorList>
    </citation>
    <scope>NUCLEOTIDE SEQUENCE [LARGE SCALE GENOMIC DNA]</scope>
    <source>
        <strain evidence="3 4">CCB06</strain>
        <tissue evidence="3">Mycelium</tissue>
    </source>
</reference>
<accession>A0A3M7LXQ4</accession>
<dbReference type="InterPro" id="IPR053137">
    <property type="entry name" value="NLR-like"/>
</dbReference>
<organism evidence="3 4">
    <name type="scientific">Pyrenophora seminiperda CCB06</name>
    <dbReference type="NCBI Taxonomy" id="1302712"/>
    <lineage>
        <taxon>Eukaryota</taxon>
        <taxon>Fungi</taxon>
        <taxon>Dikarya</taxon>
        <taxon>Ascomycota</taxon>
        <taxon>Pezizomycotina</taxon>
        <taxon>Dothideomycetes</taxon>
        <taxon>Pleosporomycetidae</taxon>
        <taxon>Pleosporales</taxon>
        <taxon>Pleosporineae</taxon>
        <taxon>Pleosporaceae</taxon>
        <taxon>Pyrenophora</taxon>
    </lineage>
</organism>
<dbReference type="InterPro" id="IPR011990">
    <property type="entry name" value="TPR-like_helical_dom_sf"/>
</dbReference>
<dbReference type="Proteomes" id="UP000265663">
    <property type="component" value="Unassembled WGS sequence"/>
</dbReference>
<dbReference type="Gene3D" id="1.25.40.10">
    <property type="entry name" value="Tetratricopeptide repeat domain"/>
    <property type="match status" value="2"/>
</dbReference>
<proteinExistence type="predicted"/>
<evidence type="ECO:0000313" key="3">
    <source>
        <dbReference type="EMBL" id="RMZ67023.1"/>
    </source>
</evidence>
<feature type="region of interest" description="Disordered" evidence="1">
    <location>
        <begin position="348"/>
        <end position="382"/>
    </location>
</feature>
<dbReference type="InterPro" id="IPR027417">
    <property type="entry name" value="P-loop_NTPase"/>
</dbReference>
<evidence type="ECO:0000256" key="1">
    <source>
        <dbReference type="SAM" id="MobiDB-lite"/>
    </source>
</evidence>
<name>A0A3M7LXQ4_9PLEO</name>
<sequence length="941" mass="105645">MASTISFGDANAGFQAGIVNGPTPLQERRETPPLPDIAIPFARDADFVERGTTLERVDRICAAPNSRAALVGLGGVGKSQLAIEYAYRTHERSPETWVFWVHASNAARFEQSYRDMADRAKIAGRRDPQANIFKLVHDWLCNCKQGWLLVLDNVDDARFLFDVLASGNGQGQGQINNTQIIRKPLREYLPHCERGSILVTTRNREAALKLVERCDIIRVEPMDEEEGVALFRKKLEAQADNSDIAKLAAVLEYMPLAIVQAAAYISQRAPLCSVAKYLEEFRKSERRRLRLLGHDDGQLRRDWQAKSAITVTWQISFEYIQQTQPGAADLLSLMSFFDRQGIPTALLQPHAERGEAQTNQREADDGSDDESEDDASQSSAGDDKFRDAVAVLRNFCFISVNTTGTSFEMHALVQLATRKWLEDNSMLEQWKQQFVSNLHAAFPTGEYENWTACRALYAHAKAAAGQQPKDESSIAEWATVLYRAAWYACMKGNIADAQTLSVKSMKARNRLLGRENADAVWSIAMVGLAYKLGGRWDDAEKLEVEVMEIRKTKLGADHPATLASIVSLALTYRNQGRWDDAEKLEVELFVQAMEMSRKELGVDHPSTLISTGSLASIYKTRGRWDDAEKLFVQTKLGADHPDTLTSMLNLASTYWNQGRWDNAERLFVQVMETRKTKLGADHPSTLTSMLNLVLMYRHCWRWNDAEDLLAQVVEIFKTKLGADHPSTLTSIGSLASIYKNQGRWDDAEKLQAQVTEMSKTKLGADHPDTLTSMANLAFTWKAQGRNSKAIVLMRQCVQQRQRVLKAGHPDLESCLTVLEQWEAEYHAKPEIGIRPWRRVDFMDFIMRLSLVGERPISRRHHASRRPSMCSESTIEDSEFITDPKLAAGALDESQDATTTESRSTSQPGTAPRLNCNDDVHVGQKDDESTGSLRAVLKDRNT</sequence>
<dbReference type="Pfam" id="PF13176">
    <property type="entry name" value="TPR_7"/>
    <property type="match status" value="1"/>
</dbReference>